<name>A0A0K2SYH9_LEPSM</name>
<sequence length="17" mass="2073">MLTKLCYVSMVIHSKYR</sequence>
<organism evidence="1">
    <name type="scientific">Lepeophtheirus salmonis</name>
    <name type="common">Salmon louse</name>
    <name type="synonym">Caligus salmonis</name>
    <dbReference type="NCBI Taxonomy" id="72036"/>
    <lineage>
        <taxon>Eukaryota</taxon>
        <taxon>Metazoa</taxon>
        <taxon>Ecdysozoa</taxon>
        <taxon>Arthropoda</taxon>
        <taxon>Crustacea</taxon>
        <taxon>Multicrustacea</taxon>
        <taxon>Hexanauplia</taxon>
        <taxon>Copepoda</taxon>
        <taxon>Siphonostomatoida</taxon>
        <taxon>Caligidae</taxon>
        <taxon>Lepeophtheirus</taxon>
    </lineage>
</organism>
<dbReference type="AlphaFoldDB" id="A0A0K2SYH9"/>
<protein>
    <submittedName>
        <fullName evidence="1">Uncharacterized protein</fullName>
    </submittedName>
</protein>
<evidence type="ECO:0000313" key="1">
    <source>
        <dbReference type="EMBL" id="CDW18600.1"/>
    </source>
</evidence>
<proteinExistence type="predicted"/>
<dbReference type="EMBL" id="HACA01001239">
    <property type="protein sequence ID" value="CDW18600.1"/>
    <property type="molecule type" value="Transcribed_RNA"/>
</dbReference>
<accession>A0A0K2SYH9</accession>
<reference evidence="1" key="1">
    <citation type="submission" date="2014-05" db="EMBL/GenBank/DDBJ databases">
        <authorList>
            <person name="Chronopoulou M."/>
        </authorList>
    </citation>
    <scope>NUCLEOTIDE SEQUENCE</scope>
    <source>
        <tissue evidence="1">Whole organism</tissue>
    </source>
</reference>